<evidence type="ECO:0000256" key="1">
    <source>
        <dbReference type="SAM" id="Phobius"/>
    </source>
</evidence>
<evidence type="ECO:0000313" key="3">
    <source>
        <dbReference type="EMBL" id="TLD71331.1"/>
    </source>
</evidence>
<evidence type="ECO:0000313" key="4">
    <source>
        <dbReference type="Proteomes" id="UP000306196"/>
    </source>
</evidence>
<dbReference type="AlphaFoldDB" id="A0A5R8KGH3"/>
<dbReference type="Proteomes" id="UP000306196">
    <property type="component" value="Unassembled WGS sequence"/>
</dbReference>
<feature type="transmembrane region" description="Helical" evidence="1">
    <location>
        <begin position="64"/>
        <end position="86"/>
    </location>
</feature>
<gene>
    <name evidence="3" type="ORF">FEM03_07310</name>
</gene>
<keyword evidence="4" id="KW-1185">Reference proteome</keyword>
<keyword evidence="2" id="KW-0732">Signal</keyword>
<reference evidence="3 4" key="1">
    <citation type="submission" date="2019-05" db="EMBL/GenBank/DDBJ databases">
        <title>Verrucobacter flavum gen. nov., sp. nov. a new member of the family Verrucomicrobiaceae.</title>
        <authorList>
            <person name="Szuroczki S."/>
            <person name="Abbaszade G."/>
            <person name="Szabo A."/>
            <person name="Felfoldi T."/>
            <person name="Schumann P."/>
            <person name="Boka K."/>
            <person name="Keki Z."/>
            <person name="Toumi M."/>
            <person name="Toth E."/>
        </authorList>
    </citation>
    <scope>NUCLEOTIDE SEQUENCE [LARGE SCALE GENOMIC DNA]</scope>
    <source>
        <strain evidence="3 4">MG-N-17</strain>
    </source>
</reference>
<feature type="signal peptide" evidence="2">
    <location>
        <begin position="1"/>
        <end position="18"/>
    </location>
</feature>
<proteinExistence type="predicted"/>
<evidence type="ECO:0000256" key="2">
    <source>
        <dbReference type="SAM" id="SignalP"/>
    </source>
</evidence>
<dbReference type="RefSeq" id="WP_138085544.1">
    <property type="nucleotide sequence ID" value="NZ_VAUV01000005.1"/>
</dbReference>
<feature type="chain" id="PRO_5024302997" description="TrbC/VirB2 family protein" evidence="2">
    <location>
        <begin position="19"/>
        <end position="97"/>
    </location>
</feature>
<evidence type="ECO:0008006" key="5">
    <source>
        <dbReference type="Google" id="ProtNLM"/>
    </source>
</evidence>
<keyword evidence="1" id="KW-0812">Transmembrane</keyword>
<sequence>MNTAHLILFKFTPLLAQAAGGLAEGASKAMGIVMLIGFIFGTICVVGGGFAIRRGDTDAGKLSIIGGLIIAGAPVIVKALFTAFGLDGSTVDVGAFE</sequence>
<keyword evidence="1" id="KW-1133">Transmembrane helix</keyword>
<organism evidence="3 4">
    <name type="scientific">Phragmitibacter flavus</name>
    <dbReference type="NCBI Taxonomy" id="2576071"/>
    <lineage>
        <taxon>Bacteria</taxon>
        <taxon>Pseudomonadati</taxon>
        <taxon>Verrucomicrobiota</taxon>
        <taxon>Verrucomicrobiia</taxon>
        <taxon>Verrucomicrobiales</taxon>
        <taxon>Verrucomicrobiaceae</taxon>
        <taxon>Phragmitibacter</taxon>
    </lineage>
</organism>
<protein>
    <recommendedName>
        <fullName evidence="5">TrbC/VirB2 family protein</fullName>
    </recommendedName>
</protein>
<accession>A0A5R8KGH3</accession>
<comment type="caution">
    <text evidence="3">The sequence shown here is derived from an EMBL/GenBank/DDBJ whole genome shotgun (WGS) entry which is preliminary data.</text>
</comment>
<name>A0A5R8KGH3_9BACT</name>
<dbReference type="EMBL" id="VAUV01000005">
    <property type="protein sequence ID" value="TLD71331.1"/>
    <property type="molecule type" value="Genomic_DNA"/>
</dbReference>
<feature type="transmembrane region" description="Helical" evidence="1">
    <location>
        <begin position="33"/>
        <end position="52"/>
    </location>
</feature>
<keyword evidence="1" id="KW-0472">Membrane</keyword>